<feature type="domain" description="C2H2-type" evidence="1">
    <location>
        <begin position="55"/>
        <end position="84"/>
    </location>
</feature>
<sequence>MVIKKCLKSVDVFLCESCNFNCSKKSNFDAHLNTAKHKMITNDNKKNAKENEKKFRCVNCDKGYKHASGLSRHMKACNIINIEPVKTDEVVSELIKQNHEFKVLIVEQQKENHTLHQKILEVAKEGKTIHNSQTNNQINNFNLSVFLNEECKNAVNLIDFISSLRLSLKDVESMGKLGYVEGMGNILVKALNDLDVNERPIHCTDIKRETVYVKDKDKWELDSHNKIKLKHSLFKLEERNLEMLPIWQEENPDFNKMDTKENSDYINISLNSLGSENELEKEKQTNKIIKNVLKGVTIDKGTDKIVK</sequence>
<dbReference type="SUPFAM" id="SSF57667">
    <property type="entry name" value="beta-beta-alpha zinc fingers"/>
    <property type="match status" value="2"/>
</dbReference>
<protein>
    <recommendedName>
        <fullName evidence="1">C2H2-type domain-containing protein</fullName>
    </recommendedName>
</protein>
<proteinExistence type="predicted"/>
<name>A0A6C0IN35_9ZZZZ</name>
<accession>A0A6C0IN35</accession>
<dbReference type="InterPro" id="IPR036236">
    <property type="entry name" value="Znf_C2H2_sf"/>
</dbReference>
<evidence type="ECO:0000313" key="2">
    <source>
        <dbReference type="EMBL" id="QHT94412.1"/>
    </source>
</evidence>
<dbReference type="Gene3D" id="3.30.160.60">
    <property type="entry name" value="Classic Zinc Finger"/>
    <property type="match status" value="1"/>
</dbReference>
<dbReference type="PROSITE" id="PS50157">
    <property type="entry name" value="ZINC_FINGER_C2H2_2"/>
    <property type="match status" value="1"/>
</dbReference>
<dbReference type="EMBL" id="MN740220">
    <property type="protein sequence ID" value="QHT94412.1"/>
    <property type="molecule type" value="Genomic_DNA"/>
</dbReference>
<reference evidence="2" key="1">
    <citation type="journal article" date="2020" name="Nature">
        <title>Giant virus diversity and host interactions through global metagenomics.</title>
        <authorList>
            <person name="Schulz F."/>
            <person name="Roux S."/>
            <person name="Paez-Espino D."/>
            <person name="Jungbluth S."/>
            <person name="Walsh D.A."/>
            <person name="Denef V.J."/>
            <person name="McMahon K.D."/>
            <person name="Konstantinidis K.T."/>
            <person name="Eloe-Fadrosh E.A."/>
            <person name="Kyrpides N.C."/>
            <person name="Woyke T."/>
        </authorList>
    </citation>
    <scope>NUCLEOTIDE SEQUENCE</scope>
    <source>
        <strain evidence="2">GVMAG-M-3300024258-28</strain>
    </source>
</reference>
<dbReference type="AlphaFoldDB" id="A0A6C0IN35"/>
<organism evidence="2">
    <name type="scientific">viral metagenome</name>
    <dbReference type="NCBI Taxonomy" id="1070528"/>
    <lineage>
        <taxon>unclassified sequences</taxon>
        <taxon>metagenomes</taxon>
        <taxon>organismal metagenomes</taxon>
    </lineage>
</organism>
<evidence type="ECO:0000259" key="1">
    <source>
        <dbReference type="PROSITE" id="PS50157"/>
    </source>
</evidence>
<dbReference type="InterPro" id="IPR013087">
    <property type="entry name" value="Znf_C2H2_type"/>
</dbReference>